<dbReference type="Proteomes" id="UP000186817">
    <property type="component" value="Unassembled WGS sequence"/>
</dbReference>
<name>A0A1Q9ERN7_SYMMI</name>
<gene>
    <name evidence="1" type="ORF">AK812_SmicGene6225</name>
</gene>
<keyword evidence="2" id="KW-1185">Reference proteome</keyword>
<accession>A0A1Q9ERN7</accession>
<dbReference type="EMBL" id="LSRX01000084">
    <property type="protein sequence ID" value="OLQ10083.1"/>
    <property type="molecule type" value="Genomic_DNA"/>
</dbReference>
<dbReference type="AlphaFoldDB" id="A0A1Q9ERN7"/>
<evidence type="ECO:0000313" key="2">
    <source>
        <dbReference type="Proteomes" id="UP000186817"/>
    </source>
</evidence>
<organism evidence="1 2">
    <name type="scientific">Symbiodinium microadriaticum</name>
    <name type="common">Dinoflagellate</name>
    <name type="synonym">Zooxanthella microadriatica</name>
    <dbReference type="NCBI Taxonomy" id="2951"/>
    <lineage>
        <taxon>Eukaryota</taxon>
        <taxon>Sar</taxon>
        <taxon>Alveolata</taxon>
        <taxon>Dinophyceae</taxon>
        <taxon>Suessiales</taxon>
        <taxon>Symbiodiniaceae</taxon>
        <taxon>Symbiodinium</taxon>
    </lineage>
</organism>
<proteinExistence type="predicted"/>
<evidence type="ECO:0000313" key="1">
    <source>
        <dbReference type="EMBL" id="OLQ10083.1"/>
    </source>
</evidence>
<comment type="caution">
    <text evidence="1">The sequence shown here is derived from an EMBL/GenBank/DDBJ whole genome shotgun (WGS) entry which is preliminary data.</text>
</comment>
<protein>
    <submittedName>
        <fullName evidence="1">Uncharacterized protein</fullName>
    </submittedName>
</protein>
<sequence>MALADEVAADIPAMDTAELTRGTQVFQAWALRARFRGYTRDSRRCIVACARSHLVPLAVVYLRYMSRFCDQCFKPSGR</sequence>
<reference evidence="1 2" key="1">
    <citation type="submission" date="2016-02" db="EMBL/GenBank/DDBJ databases">
        <title>Genome analysis of coral dinoflagellate symbionts highlights evolutionary adaptations to a symbiotic lifestyle.</title>
        <authorList>
            <person name="Aranda M."/>
            <person name="Li Y."/>
            <person name="Liew Y.J."/>
            <person name="Baumgarten S."/>
            <person name="Simakov O."/>
            <person name="Wilson M."/>
            <person name="Piel J."/>
            <person name="Ashoor H."/>
            <person name="Bougouffa S."/>
            <person name="Bajic V.B."/>
            <person name="Ryu T."/>
            <person name="Ravasi T."/>
            <person name="Bayer T."/>
            <person name="Micklem G."/>
            <person name="Kim H."/>
            <person name="Bhak J."/>
            <person name="Lajeunesse T.C."/>
            <person name="Voolstra C.R."/>
        </authorList>
    </citation>
    <scope>NUCLEOTIDE SEQUENCE [LARGE SCALE GENOMIC DNA]</scope>
    <source>
        <strain evidence="1 2">CCMP2467</strain>
    </source>
</reference>